<feature type="domain" description="RING-type" evidence="5">
    <location>
        <begin position="158"/>
        <end position="196"/>
    </location>
</feature>
<dbReference type="Gene3D" id="3.30.40.10">
    <property type="entry name" value="Zinc/RING finger domain, C3HC4 (zinc finger)"/>
    <property type="match status" value="1"/>
</dbReference>
<evidence type="ECO:0000313" key="7">
    <source>
        <dbReference type="RefSeq" id="XP_025423480.1"/>
    </source>
</evidence>
<evidence type="ECO:0000256" key="4">
    <source>
        <dbReference type="PROSITE-ProRule" id="PRU00175"/>
    </source>
</evidence>
<dbReference type="GO" id="GO:0008270">
    <property type="term" value="F:zinc ion binding"/>
    <property type="evidence" value="ECO:0007669"/>
    <property type="project" value="UniProtKB-KW"/>
</dbReference>
<sequence>MSRQDDEEILSATVTEIDFTSVRVNAQSSPRIRPRRPILTPIHRLDDEEVLPASNRMDLTSIQISNITQRNRPRRPILSNLVELRSQNDTEVEDQHLSSSIDINSEDTVPDIMPTERAHIYNEVNNLQVKRSQQFAIENDGKNQIDQIIRNIESELRCNICFDIFTKPTVLNCSHMFCQQCIETWTNSINKCPLCRTLVTNKMYCLPLDTFLNKISPCLLDKISGRRE</sequence>
<dbReference type="InterPro" id="IPR001841">
    <property type="entry name" value="Znf_RING"/>
</dbReference>
<evidence type="ECO:0000259" key="5">
    <source>
        <dbReference type="PROSITE" id="PS50089"/>
    </source>
</evidence>
<dbReference type="PANTHER" id="PTHR15898:SF13">
    <property type="entry name" value="BIFUNCTIONAL APOPTOSIS REGULATOR"/>
    <property type="match status" value="1"/>
</dbReference>
<evidence type="ECO:0000256" key="2">
    <source>
        <dbReference type="ARBA" id="ARBA00022771"/>
    </source>
</evidence>
<dbReference type="PROSITE" id="PS50089">
    <property type="entry name" value="ZF_RING_2"/>
    <property type="match status" value="1"/>
</dbReference>
<dbReference type="InterPro" id="IPR013083">
    <property type="entry name" value="Znf_RING/FYVE/PHD"/>
</dbReference>
<evidence type="ECO:0000256" key="3">
    <source>
        <dbReference type="ARBA" id="ARBA00022833"/>
    </source>
</evidence>
<keyword evidence="1" id="KW-0479">Metal-binding</keyword>
<dbReference type="InterPro" id="IPR017907">
    <property type="entry name" value="Znf_RING_CS"/>
</dbReference>
<keyword evidence="3" id="KW-0862">Zinc</keyword>
<protein>
    <submittedName>
        <fullName evidence="7">E3 ubiquitin-protein ligase rnf8-B-like</fullName>
    </submittedName>
</protein>
<reference evidence="7" key="1">
    <citation type="submission" date="2025-08" db="UniProtKB">
        <authorList>
            <consortium name="RefSeq"/>
        </authorList>
    </citation>
    <scope>IDENTIFICATION</scope>
    <source>
        <tissue evidence="7">Whole body</tissue>
    </source>
</reference>
<dbReference type="GeneID" id="112692879"/>
<evidence type="ECO:0000313" key="6">
    <source>
        <dbReference type="Proteomes" id="UP000694846"/>
    </source>
</evidence>
<dbReference type="PANTHER" id="PTHR15898">
    <property type="entry name" value="BIFUNCTIONAL APOPTOSIS REGULATOR"/>
    <property type="match status" value="1"/>
</dbReference>
<name>A0A8B8GKK7_9HEMI</name>
<dbReference type="OrthoDB" id="5330228at2759"/>
<accession>A0A8B8GKK7</accession>
<dbReference type="AlphaFoldDB" id="A0A8B8GKK7"/>
<dbReference type="GO" id="GO:0061630">
    <property type="term" value="F:ubiquitin protein ligase activity"/>
    <property type="evidence" value="ECO:0007669"/>
    <property type="project" value="TreeGrafter"/>
</dbReference>
<gene>
    <name evidence="7" type="primary">LOC112692879</name>
</gene>
<dbReference type="Proteomes" id="UP000694846">
    <property type="component" value="Unplaced"/>
</dbReference>
<dbReference type="SMART" id="SM00184">
    <property type="entry name" value="RING"/>
    <property type="match status" value="1"/>
</dbReference>
<dbReference type="SUPFAM" id="SSF57850">
    <property type="entry name" value="RING/U-box"/>
    <property type="match status" value="1"/>
</dbReference>
<dbReference type="GO" id="GO:0043161">
    <property type="term" value="P:proteasome-mediated ubiquitin-dependent protein catabolic process"/>
    <property type="evidence" value="ECO:0007669"/>
    <property type="project" value="TreeGrafter"/>
</dbReference>
<evidence type="ECO:0000256" key="1">
    <source>
        <dbReference type="ARBA" id="ARBA00022723"/>
    </source>
</evidence>
<organism evidence="6 7">
    <name type="scientific">Sipha flava</name>
    <name type="common">yellow sugarcane aphid</name>
    <dbReference type="NCBI Taxonomy" id="143950"/>
    <lineage>
        <taxon>Eukaryota</taxon>
        <taxon>Metazoa</taxon>
        <taxon>Ecdysozoa</taxon>
        <taxon>Arthropoda</taxon>
        <taxon>Hexapoda</taxon>
        <taxon>Insecta</taxon>
        <taxon>Pterygota</taxon>
        <taxon>Neoptera</taxon>
        <taxon>Paraneoptera</taxon>
        <taxon>Hemiptera</taxon>
        <taxon>Sternorrhyncha</taxon>
        <taxon>Aphidomorpha</taxon>
        <taxon>Aphidoidea</taxon>
        <taxon>Aphididae</taxon>
        <taxon>Sipha</taxon>
    </lineage>
</organism>
<dbReference type="Pfam" id="PF13923">
    <property type="entry name" value="zf-C3HC4_2"/>
    <property type="match status" value="1"/>
</dbReference>
<keyword evidence="6" id="KW-1185">Reference proteome</keyword>
<dbReference type="PROSITE" id="PS00518">
    <property type="entry name" value="ZF_RING_1"/>
    <property type="match status" value="1"/>
</dbReference>
<keyword evidence="2 4" id="KW-0863">Zinc-finger</keyword>
<dbReference type="RefSeq" id="XP_025423480.1">
    <property type="nucleotide sequence ID" value="XM_025567695.1"/>
</dbReference>
<proteinExistence type="predicted"/>